<evidence type="ECO:0000313" key="4">
    <source>
        <dbReference type="Proteomes" id="UP000222163"/>
    </source>
</evidence>
<dbReference type="Proteomes" id="UP001242342">
    <property type="component" value="Unassembled WGS sequence"/>
</dbReference>
<comment type="caution">
    <text evidence="3">The sequence shown here is derived from an EMBL/GenBank/DDBJ whole genome shotgun (WGS) entry which is preliminary data.</text>
</comment>
<protein>
    <submittedName>
        <fullName evidence="2">ATP-binding protein</fullName>
    </submittedName>
    <submittedName>
        <fullName evidence="3">ATPase</fullName>
    </submittedName>
</protein>
<dbReference type="EMBL" id="PDUU01000012">
    <property type="protein sequence ID" value="PHN96788.1"/>
    <property type="molecule type" value="Genomic_DNA"/>
</dbReference>
<dbReference type="PRINTS" id="PR00449">
    <property type="entry name" value="RASTRNSFRMNG"/>
</dbReference>
<evidence type="ECO:0000313" key="3">
    <source>
        <dbReference type="EMBL" id="PHN96788.1"/>
    </source>
</evidence>
<dbReference type="AlphaFoldDB" id="A0A2G1BS17"/>
<evidence type="ECO:0000259" key="1">
    <source>
        <dbReference type="Pfam" id="PF13521"/>
    </source>
</evidence>
<dbReference type="SUPFAM" id="SSF52540">
    <property type="entry name" value="P-loop containing nucleoside triphosphate hydrolases"/>
    <property type="match status" value="1"/>
</dbReference>
<sequence length="180" mass="21063">MQQKIVLIGGPGTGKSSILREFINRGYECMPEISREVTLKAQKDGIDQLFLEQPLLFSQLLLEGREQQYIDAHQRDAEIIFFDRGIPDVHAYMNYLGSDYPDIFIEKSNKYLYSKVFMCAPWEAIYRSDNERYETFEQSVKIDTFLKEAYEEVGYNIIDVPFGSIHERCDFILHSLKHDV</sequence>
<gene>
    <name evidence="3" type="ORF">CSC81_12575</name>
    <name evidence="2" type="ORF">Q8W23_10305</name>
</gene>
<reference evidence="3" key="2">
    <citation type="submission" date="2017-10" db="EMBL/GenBank/DDBJ databases">
        <authorList>
            <person name="Enke T.N."/>
            <person name="Cordero O.X."/>
        </authorList>
    </citation>
    <scope>NUCLEOTIDE SEQUENCE</scope>
    <source>
        <strain evidence="3">4G03</strain>
    </source>
</reference>
<evidence type="ECO:0000313" key="5">
    <source>
        <dbReference type="Proteomes" id="UP001242342"/>
    </source>
</evidence>
<proteinExistence type="predicted"/>
<dbReference type="EMBL" id="JAUYVU010000007">
    <property type="protein sequence ID" value="MDP2541864.1"/>
    <property type="molecule type" value="Genomic_DNA"/>
</dbReference>
<feature type="domain" description="NadR/Ttd14 AAA" evidence="1">
    <location>
        <begin position="4"/>
        <end position="168"/>
    </location>
</feature>
<organism evidence="3 4">
    <name type="scientific">Tenacibaculum discolor</name>
    <dbReference type="NCBI Taxonomy" id="361581"/>
    <lineage>
        <taxon>Bacteria</taxon>
        <taxon>Pseudomonadati</taxon>
        <taxon>Bacteroidota</taxon>
        <taxon>Flavobacteriia</taxon>
        <taxon>Flavobacteriales</taxon>
        <taxon>Flavobacteriaceae</taxon>
        <taxon>Tenacibaculum</taxon>
    </lineage>
</organism>
<dbReference type="GO" id="GO:0005524">
    <property type="term" value="F:ATP binding"/>
    <property type="evidence" value="ECO:0007669"/>
    <property type="project" value="UniProtKB-KW"/>
</dbReference>
<dbReference type="RefSeq" id="WP_099216097.1">
    <property type="nucleotide sequence ID" value="NZ_JAUYVU010000007.1"/>
</dbReference>
<reference evidence="3 4" key="1">
    <citation type="journal article" date="2016" name="Nat. Commun.">
        <title>Microbial interactions lead to rapid micro-scale successions on model marine particles.</title>
        <authorList>
            <person name="Datta M.S."/>
            <person name="Sliwerska E."/>
            <person name="Gore J."/>
            <person name="Polz M.F."/>
            <person name="Cordero O.X."/>
        </authorList>
    </citation>
    <scope>NUCLEOTIDE SEQUENCE [LARGE SCALE GENOMIC DNA]</scope>
    <source>
        <strain evidence="3 4">4G03</strain>
    </source>
</reference>
<keyword evidence="5" id="KW-1185">Reference proteome</keyword>
<accession>A0A2G1BS17</accession>
<reference evidence="2 5" key="3">
    <citation type="submission" date="2023-07" db="EMBL/GenBank/DDBJ databases">
        <title>Genome content predicts the carbon catabolic preferences of heterotrophic bacteria.</title>
        <authorList>
            <person name="Gralka M."/>
        </authorList>
    </citation>
    <scope>NUCLEOTIDE SEQUENCE [LARGE SCALE GENOMIC DNA]</scope>
    <source>
        <strain evidence="2 5">4G03</strain>
    </source>
</reference>
<dbReference type="InterPro" id="IPR027417">
    <property type="entry name" value="P-loop_NTPase"/>
</dbReference>
<dbReference type="InterPro" id="IPR038727">
    <property type="entry name" value="NadR/Ttd14_AAA_dom"/>
</dbReference>
<keyword evidence="2" id="KW-0547">Nucleotide-binding</keyword>
<name>A0A2G1BS17_9FLAO</name>
<dbReference type="Pfam" id="PF13521">
    <property type="entry name" value="AAA_28"/>
    <property type="match status" value="1"/>
</dbReference>
<evidence type="ECO:0000313" key="2">
    <source>
        <dbReference type="EMBL" id="MDP2541864.1"/>
    </source>
</evidence>
<dbReference type="Proteomes" id="UP000222163">
    <property type="component" value="Unassembled WGS sequence"/>
</dbReference>
<dbReference type="Gene3D" id="3.40.50.300">
    <property type="entry name" value="P-loop containing nucleotide triphosphate hydrolases"/>
    <property type="match status" value="1"/>
</dbReference>
<keyword evidence="2" id="KW-0067">ATP-binding</keyword>